<dbReference type="PIRSF" id="PIRSF002746">
    <property type="entry name" value="Gluconate_transporter"/>
    <property type="match status" value="1"/>
</dbReference>
<evidence type="ECO:0000256" key="1">
    <source>
        <dbReference type="SAM" id="Phobius"/>
    </source>
</evidence>
<name>A0A2N5H9I1_9BACI</name>
<dbReference type="InterPro" id="IPR003474">
    <property type="entry name" value="Glcn_transporter"/>
</dbReference>
<dbReference type="Pfam" id="PF02447">
    <property type="entry name" value="GntP_permease"/>
    <property type="match status" value="1"/>
</dbReference>
<feature type="transmembrane region" description="Helical" evidence="1">
    <location>
        <begin position="53"/>
        <end position="74"/>
    </location>
</feature>
<organism evidence="2 3">
    <name type="scientific">Neobacillus cucumis</name>
    <dbReference type="NCBI Taxonomy" id="1740721"/>
    <lineage>
        <taxon>Bacteria</taxon>
        <taxon>Bacillati</taxon>
        <taxon>Bacillota</taxon>
        <taxon>Bacilli</taxon>
        <taxon>Bacillales</taxon>
        <taxon>Bacillaceae</taxon>
        <taxon>Neobacillus</taxon>
    </lineage>
</organism>
<dbReference type="PANTHER" id="PTHR30354">
    <property type="entry name" value="GNT FAMILY GLUCONATE TRANSPORTER"/>
    <property type="match status" value="1"/>
</dbReference>
<feature type="transmembrane region" description="Helical" evidence="1">
    <location>
        <begin position="259"/>
        <end position="280"/>
    </location>
</feature>
<dbReference type="Proteomes" id="UP000234950">
    <property type="component" value="Unassembled WGS sequence"/>
</dbReference>
<keyword evidence="1" id="KW-0472">Membrane</keyword>
<reference evidence="2 3" key="1">
    <citation type="submission" date="2017-11" db="EMBL/GenBank/DDBJ databases">
        <title>Comparitive Functional Genomics of Dry Heat Resistant strains isolated from the Viking Spacecraft.</title>
        <authorList>
            <person name="Seuylemezian A."/>
            <person name="Cooper K."/>
            <person name="Vaishampayan P."/>
        </authorList>
    </citation>
    <scope>NUCLEOTIDE SEQUENCE [LARGE SCALE GENOMIC DNA]</scope>
    <source>
        <strain evidence="2 3">V32-6</strain>
    </source>
</reference>
<dbReference type="NCBIfam" id="TIGR00791">
    <property type="entry name" value="gntP"/>
    <property type="match status" value="1"/>
</dbReference>
<dbReference type="GO" id="GO:0015128">
    <property type="term" value="F:gluconate transmembrane transporter activity"/>
    <property type="evidence" value="ECO:0007669"/>
    <property type="project" value="InterPro"/>
</dbReference>
<dbReference type="RefSeq" id="WP_101650235.1">
    <property type="nucleotide sequence ID" value="NZ_PGVE01000079.1"/>
</dbReference>
<protein>
    <submittedName>
        <fullName evidence="2">2-keto-3-deoxygluconate permease</fullName>
    </submittedName>
</protein>
<dbReference type="EMBL" id="PGVE01000079">
    <property type="protein sequence ID" value="PLS02165.1"/>
    <property type="molecule type" value="Genomic_DNA"/>
</dbReference>
<feature type="transmembrane region" description="Helical" evidence="1">
    <location>
        <begin position="28"/>
        <end position="46"/>
    </location>
</feature>
<sequence>MDAYLLLITLVSIVIVILGVSLFKWHAFISLTVAGLFLAIMSGLSLDKIVAAYETGVGGTLGHLVGILALGTILGKMLSESGAGLQIANFFIKVFGEKKLPWAMFLSGFVIGIPVFFEVGILILLPLVISIQKASKQNILLIALPGIAGLSIVHGLVPPHPGAIAAIGLYGANLGKVLLYSLIIAIPAGILGGPLFAKFINKRVVPVGEPELVRIDDQLDKKSLPSVGISFLSILMPVILMVLGTAAPYLSVPAGFEKFLVFIGSPIIALLISCFFAFYFLGFRQGIDKNTIKKFTEECILPVGSILLIIGAGGGFKQILIESGVAKVIASMSEGMSLSPLVLAFLIAGLIRIATGSATVALTTAAGIVAPIVAQMSGVNLELLVIATGAGSLMFSHVNDAGFWMVKEYLGLSIQETFKTWTVLETILSFTAFIGALILNMFV</sequence>
<comment type="caution">
    <text evidence="2">The sequence shown here is derived from an EMBL/GenBank/DDBJ whole genome shotgun (WGS) entry which is preliminary data.</text>
</comment>
<gene>
    <name evidence="2" type="ORF">CVD27_21240</name>
</gene>
<dbReference type="PRINTS" id="PR00173">
    <property type="entry name" value="EDTRNSPORT"/>
</dbReference>
<accession>A0A2N5H9I1</accession>
<feature type="transmembrane region" description="Helical" evidence="1">
    <location>
        <begin position="341"/>
        <end position="374"/>
    </location>
</feature>
<keyword evidence="1" id="KW-1133">Transmembrane helix</keyword>
<feature type="transmembrane region" description="Helical" evidence="1">
    <location>
        <begin position="418"/>
        <end position="442"/>
    </location>
</feature>
<dbReference type="OrthoDB" id="9787129at2"/>
<feature type="transmembrane region" description="Helical" evidence="1">
    <location>
        <begin position="224"/>
        <end position="247"/>
    </location>
</feature>
<feature type="transmembrane region" description="Helical" evidence="1">
    <location>
        <begin position="102"/>
        <end position="127"/>
    </location>
</feature>
<keyword evidence="3" id="KW-1185">Reference proteome</keyword>
<feature type="transmembrane region" description="Helical" evidence="1">
    <location>
        <begin position="177"/>
        <end position="197"/>
    </location>
</feature>
<proteinExistence type="predicted"/>
<feature type="transmembrane region" description="Helical" evidence="1">
    <location>
        <begin position="300"/>
        <end position="321"/>
    </location>
</feature>
<dbReference type="AlphaFoldDB" id="A0A2N5H9I1"/>
<dbReference type="GO" id="GO:0005886">
    <property type="term" value="C:plasma membrane"/>
    <property type="evidence" value="ECO:0007669"/>
    <property type="project" value="TreeGrafter"/>
</dbReference>
<feature type="transmembrane region" description="Helical" evidence="1">
    <location>
        <begin position="381"/>
        <end position="398"/>
    </location>
</feature>
<feature type="transmembrane region" description="Helical" evidence="1">
    <location>
        <begin position="139"/>
        <end position="157"/>
    </location>
</feature>
<evidence type="ECO:0000313" key="3">
    <source>
        <dbReference type="Proteomes" id="UP000234950"/>
    </source>
</evidence>
<dbReference type="PANTHER" id="PTHR30354:SF26">
    <property type="entry name" value="TRANSPORTER, PUTATIVE-RELATED"/>
    <property type="match status" value="1"/>
</dbReference>
<keyword evidence="1" id="KW-0812">Transmembrane</keyword>
<evidence type="ECO:0000313" key="2">
    <source>
        <dbReference type="EMBL" id="PLS02165.1"/>
    </source>
</evidence>
<feature type="transmembrane region" description="Helical" evidence="1">
    <location>
        <begin position="5"/>
        <end position="22"/>
    </location>
</feature>